<accession>A0A1C3JJN3</accession>
<organism evidence="1 2">
    <name type="scientific">Vibrio celticus</name>
    <dbReference type="NCBI Taxonomy" id="446372"/>
    <lineage>
        <taxon>Bacteria</taxon>
        <taxon>Pseudomonadati</taxon>
        <taxon>Pseudomonadota</taxon>
        <taxon>Gammaproteobacteria</taxon>
        <taxon>Vibrionales</taxon>
        <taxon>Vibrionaceae</taxon>
        <taxon>Vibrio</taxon>
    </lineage>
</organism>
<dbReference type="EMBL" id="FLQZ01000118">
    <property type="protein sequence ID" value="SBT15334.1"/>
    <property type="molecule type" value="Genomic_DNA"/>
</dbReference>
<evidence type="ECO:0000313" key="1">
    <source>
        <dbReference type="EMBL" id="SBT15334.1"/>
    </source>
</evidence>
<name>A0A1C3JJN3_9VIBR</name>
<gene>
    <name evidence="1" type="ORF">VCE7224_04121</name>
</gene>
<dbReference type="AlphaFoldDB" id="A0A1C3JJN3"/>
<dbReference type="Proteomes" id="UP000092819">
    <property type="component" value="Unassembled WGS sequence"/>
</dbReference>
<protein>
    <submittedName>
        <fullName evidence="1">Uncharacterized protein</fullName>
    </submittedName>
</protein>
<sequence>MENAVKQKKIEYLWHFTKLENVHRLNLKH</sequence>
<keyword evidence="2" id="KW-1185">Reference proteome</keyword>
<evidence type="ECO:0000313" key="2">
    <source>
        <dbReference type="Proteomes" id="UP000092819"/>
    </source>
</evidence>
<reference evidence="2" key="1">
    <citation type="submission" date="2016-06" db="EMBL/GenBank/DDBJ databases">
        <authorList>
            <person name="Rodrigo-Torres L."/>
            <person name="Arahal D.R."/>
        </authorList>
    </citation>
    <scope>NUCLEOTIDE SEQUENCE [LARGE SCALE GENOMIC DNA]</scope>
    <source>
        <strain evidence="2">CECT 7224</strain>
    </source>
</reference>
<proteinExistence type="predicted"/>